<feature type="domain" description="Pyrrolo-quinoline quinone repeat" evidence="1">
    <location>
        <begin position="139"/>
        <end position="271"/>
    </location>
</feature>
<protein>
    <recommendedName>
        <fullName evidence="1">Pyrrolo-quinoline quinone repeat domain-containing protein</fullName>
    </recommendedName>
</protein>
<dbReference type="InterPro" id="IPR002372">
    <property type="entry name" value="PQQ_rpt_dom"/>
</dbReference>
<keyword evidence="3" id="KW-1185">Reference proteome</keyword>
<evidence type="ECO:0000259" key="1">
    <source>
        <dbReference type="Pfam" id="PF13360"/>
    </source>
</evidence>
<accession>A0ABP7J3R9</accession>
<comment type="caution">
    <text evidence="2">The sequence shown here is derived from an EMBL/GenBank/DDBJ whole genome shotgun (WGS) entry which is preliminary data.</text>
</comment>
<dbReference type="RefSeq" id="WP_344948465.1">
    <property type="nucleotide sequence ID" value="NZ_BAAAZR010000032.1"/>
</dbReference>
<proteinExistence type="predicted"/>
<sequence length="457" mass="47631">MLVLVVIAAVVLVIRPWGGGGGGDEAGGGNEAGSGEGTAEELTGKVGWQVAADSGSARDLSGVLGSWSVPGAVVRADDAAIVSRDAASGEQRWGLRPPQGGKFCGVSQEASDGVVALAYGLERELPYVKNLRTVDCSGVVLVDLATGKTRWQADLSETYSAKTLRRIGGSRPRTISLAIAEGTVAVAYYWSMVGLSLDDGATRWEVKQFPTKAGDSTCVFTDVLVGPAGAVTLASCDRAHPIALVSFDPGTGKQRWRTDLSAAELGSEMGSGKWLVAADPVVVAVPKGDGPGKYLVLGDTGQVTTTISQTGSYGTLDMRAIGLSGGGRYRYRTVVSGDTLVTATEAAKVSDLRDTNSLVAFDLASGRPRWSKGLSKTSTTVPAVVDRDTVIAVRTGNYEEPPQAYRLKLADGSGGPMGPAYGRELIYTPANCLYRFTGNGLFLVSNLDRKMSAALLR</sequence>
<evidence type="ECO:0000313" key="2">
    <source>
        <dbReference type="EMBL" id="GAA3833035.1"/>
    </source>
</evidence>
<dbReference type="EMBL" id="BAAAZR010000032">
    <property type="protein sequence ID" value="GAA3833035.1"/>
    <property type="molecule type" value="Genomic_DNA"/>
</dbReference>
<dbReference type="Proteomes" id="UP001500888">
    <property type="component" value="Unassembled WGS sequence"/>
</dbReference>
<gene>
    <name evidence="2" type="ORF">GCM10022226_62910</name>
</gene>
<reference evidence="3" key="1">
    <citation type="journal article" date="2019" name="Int. J. Syst. Evol. Microbiol.">
        <title>The Global Catalogue of Microorganisms (GCM) 10K type strain sequencing project: providing services to taxonomists for standard genome sequencing and annotation.</title>
        <authorList>
            <consortium name="The Broad Institute Genomics Platform"/>
            <consortium name="The Broad Institute Genome Sequencing Center for Infectious Disease"/>
            <person name="Wu L."/>
            <person name="Ma J."/>
        </authorList>
    </citation>
    <scope>NUCLEOTIDE SEQUENCE [LARGE SCALE GENOMIC DNA]</scope>
    <source>
        <strain evidence="3">JCM 16908</strain>
    </source>
</reference>
<dbReference type="Gene3D" id="2.130.10.10">
    <property type="entry name" value="YVTN repeat-like/Quinoprotein amine dehydrogenase"/>
    <property type="match status" value="1"/>
</dbReference>
<evidence type="ECO:0000313" key="3">
    <source>
        <dbReference type="Proteomes" id="UP001500888"/>
    </source>
</evidence>
<name>A0ABP7J3R9_9ACTN</name>
<dbReference type="SUPFAM" id="SSF50998">
    <property type="entry name" value="Quinoprotein alcohol dehydrogenase-like"/>
    <property type="match status" value="1"/>
</dbReference>
<dbReference type="InterPro" id="IPR011047">
    <property type="entry name" value="Quinoprotein_ADH-like_sf"/>
</dbReference>
<dbReference type="InterPro" id="IPR015943">
    <property type="entry name" value="WD40/YVTN_repeat-like_dom_sf"/>
</dbReference>
<organism evidence="2 3">
    <name type="scientific">Sphaerisporangium flaviroseum</name>
    <dbReference type="NCBI Taxonomy" id="509199"/>
    <lineage>
        <taxon>Bacteria</taxon>
        <taxon>Bacillati</taxon>
        <taxon>Actinomycetota</taxon>
        <taxon>Actinomycetes</taxon>
        <taxon>Streptosporangiales</taxon>
        <taxon>Streptosporangiaceae</taxon>
        <taxon>Sphaerisporangium</taxon>
    </lineage>
</organism>
<dbReference type="Pfam" id="PF13360">
    <property type="entry name" value="PQQ_2"/>
    <property type="match status" value="1"/>
</dbReference>